<dbReference type="Proteomes" id="UP000233837">
    <property type="component" value="Unassembled WGS sequence"/>
</dbReference>
<organism evidence="1 2">
    <name type="scientific">Dendrobium catenatum</name>
    <dbReference type="NCBI Taxonomy" id="906689"/>
    <lineage>
        <taxon>Eukaryota</taxon>
        <taxon>Viridiplantae</taxon>
        <taxon>Streptophyta</taxon>
        <taxon>Embryophyta</taxon>
        <taxon>Tracheophyta</taxon>
        <taxon>Spermatophyta</taxon>
        <taxon>Magnoliopsida</taxon>
        <taxon>Liliopsida</taxon>
        <taxon>Asparagales</taxon>
        <taxon>Orchidaceae</taxon>
        <taxon>Epidendroideae</taxon>
        <taxon>Malaxideae</taxon>
        <taxon>Dendrobiinae</taxon>
        <taxon>Dendrobium</taxon>
    </lineage>
</organism>
<dbReference type="EMBL" id="KZ503416">
    <property type="protein sequence ID" value="PKU64509.1"/>
    <property type="molecule type" value="Genomic_DNA"/>
</dbReference>
<dbReference type="AlphaFoldDB" id="A0A2I0VM69"/>
<proteinExistence type="predicted"/>
<reference evidence="1 2" key="2">
    <citation type="journal article" date="2017" name="Nature">
        <title>The Apostasia genome and the evolution of orchids.</title>
        <authorList>
            <person name="Zhang G.Q."/>
            <person name="Liu K.W."/>
            <person name="Li Z."/>
            <person name="Lohaus R."/>
            <person name="Hsiao Y.Y."/>
            <person name="Niu S.C."/>
            <person name="Wang J.Y."/>
            <person name="Lin Y.C."/>
            <person name="Xu Q."/>
            <person name="Chen L.J."/>
            <person name="Yoshida K."/>
            <person name="Fujiwara S."/>
            <person name="Wang Z.W."/>
            <person name="Zhang Y.Q."/>
            <person name="Mitsuda N."/>
            <person name="Wang M."/>
            <person name="Liu G.H."/>
            <person name="Pecoraro L."/>
            <person name="Huang H.X."/>
            <person name="Xiao X.J."/>
            <person name="Lin M."/>
            <person name="Wu X.Y."/>
            <person name="Wu W.L."/>
            <person name="Chen Y.Y."/>
            <person name="Chang S.B."/>
            <person name="Sakamoto S."/>
            <person name="Ohme-Takagi M."/>
            <person name="Yagi M."/>
            <person name="Zeng S.J."/>
            <person name="Shen C.Y."/>
            <person name="Yeh C.M."/>
            <person name="Luo Y.B."/>
            <person name="Tsai W.C."/>
            <person name="Van de Peer Y."/>
            <person name="Liu Z.J."/>
        </authorList>
    </citation>
    <scope>NUCLEOTIDE SEQUENCE [LARGE SCALE GENOMIC DNA]</scope>
    <source>
        <tissue evidence="1">The whole plant</tissue>
    </source>
</reference>
<reference evidence="1 2" key="1">
    <citation type="journal article" date="2016" name="Sci. Rep.">
        <title>The Dendrobium catenatum Lindl. genome sequence provides insights into polysaccharide synthase, floral development and adaptive evolution.</title>
        <authorList>
            <person name="Zhang G.Q."/>
            <person name="Xu Q."/>
            <person name="Bian C."/>
            <person name="Tsai W.C."/>
            <person name="Yeh C.M."/>
            <person name="Liu K.W."/>
            <person name="Yoshida K."/>
            <person name="Zhang L.S."/>
            <person name="Chang S.B."/>
            <person name="Chen F."/>
            <person name="Shi Y."/>
            <person name="Su Y.Y."/>
            <person name="Zhang Y.Q."/>
            <person name="Chen L.J."/>
            <person name="Yin Y."/>
            <person name="Lin M."/>
            <person name="Huang H."/>
            <person name="Deng H."/>
            <person name="Wang Z.W."/>
            <person name="Zhu S.L."/>
            <person name="Zhao X."/>
            <person name="Deng C."/>
            <person name="Niu S.C."/>
            <person name="Huang J."/>
            <person name="Wang M."/>
            <person name="Liu G.H."/>
            <person name="Yang H.J."/>
            <person name="Xiao X.J."/>
            <person name="Hsiao Y.Y."/>
            <person name="Wu W.L."/>
            <person name="Chen Y.Y."/>
            <person name="Mitsuda N."/>
            <person name="Ohme-Takagi M."/>
            <person name="Luo Y.B."/>
            <person name="Van de Peer Y."/>
            <person name="Liu Z.J."/>
        </authorList>
    </citation>
    <scope>NUCLEOTIDE SEQUENCE [LARGE SCALE GENOMIC DNA]</scope>
    <source>
        <tissue evidence="1">The whole plant</tissue>
    </source>
</reference>
<evidence type="ECO:0000313" key="1">
    <source>
        <dbReference type="EMBL" id="PKU64509.1"/>
    </source>
</evidence>
<protein>
    <submittedName>
        <fullName evidence="1">Uncharacterized protein</fullName>
    </submittedName>
</protein>
<name>A0A2I0VM69_9ASPA</name>
<evidence type="ECO:0000313" key="2">
    <source>
        <dbReference type="Proteomes" id="UP000233837"/>
    </source>
</evidence>
<sequence>MSRIHCFRRILPPLSRARRRRCLVRPCRTSRRAQNPIFYTSDPSRTPIPPFQRHCPLRREGKKCSRW</sequence>
<gene>
    <name evidence="1" type="ORF">MA16_Dca008432</name>
</gene>
<accession>A0A2I0VM69</accession>
<keyword evidence="2" id="KW-1185">Reference proteome</keyword>